<dbReference type="RefSeq" id="WP_236863514.1">
    <property type="nucleotide sequence ID" value="NZ_BAABAZ010000004.1"/>
</dbReference>
<comment type="caution">
    <text evidence="2">The sequence shown here is derived from an EMBL/GenBank/DDBJ whole genome shotgun (WGS) entry which is preliminary data.</text>
</comment>
<feature type="chain" id="PRO_5046928687" description="Copper chaperone PCu(A)C" evidence="1">
    <location>
        <begin position="26"/>
        <end position="184"/>
    </location>
</feature>
<gene>
    <name evidence="2" type="ORF">GCM10022261_09860</name>
</gene>
<name>A0ABP8EHW5_9MICO</name>
<feature type="signal peptide" evidence="1">
    <location>
        <begin position="1"/>
        <end position="25"/>
    </location>
</feature>
<dbReference type="EMBL" id="BAABAZ010000004">
    <property type="protein sequence ID" value="GAA4283455.1"/>
    <property type="molecule type" value="Genomic_DNA"/>
</dbReference>
<dbReference type="Gene3D" id="2.60.40.1890">
    <property type="entry name" value="PCu(A)C copper chaperone"/>
    <property type="match status" value="1"/>
</dbReference>
<dbReference type="SUPFAM" id="SSF110087">
    <property type="entry name" value="DR1885-like metal-binding protein"/>
    <property type="match status" value="1"/>
</dbReference>
<dbReference type="PROSITE" id="PS51257">
    <property type="entry name" value="PROKAR_LIPOPROTEIN"/>
    <property type="match status" value="1"/>
</dbReference>
<reference evidence="3" key="1">
    <citation type="journal article" date="2019" name="Int. J. Syst. Evol. Microbiol.">
        <title>The Global Catalogue of Microorganisms (GCM) 10K type strain sequencing project: providing services to taxonomists for standard genome sequencing and annotation.</title>
        <authorList>
            <consortium name="The Broad Institute Genomics Platform"/>
            <consortium name="The Broad Institute Genome Sequencing Center for Infectious Disease"/>
            <person name="Wu L."/>
            <person name="Ma J."/>
        </authorList>
    </citation>
    <scope>NUCLEOTIDE SEQUENCE [LARGE SCALE GENOMIC DNA]</scope>
    <source>
        <strain evidence="3">JCM 17458</strain>
    </source>
</reference>
<dbReference type="PANTHER" id="PTHR36302">
    <property type="entry name" value="BLR7088 PROTEIN"/>
    <property type="match status" value="1"/>
</dbReference>
<evidence type="ECO:0000313" key="2">
    <source>
        <dbReference type="EMBL" id="GAA4283455.1"/>
    </source>
</evidence>
<keyword evidence="3" id="KW-1185">Reference proteome</keyword>
<organism evidence="2 3">
    <name type="scientific">Brevibacterium daeguense</name>
    <dbReference type="NCBI Taxonomy" id="909936"/>
    <lineage>
        <taxon>Bacteria</taxon>
        <taxon>Bacillati</taxon>
        <taxon>Actinomycetota</taxon>
        <taxon>Actinomycetes</taxon>
        <taxon>Micrococcales</taxon>
        <taxon>Brevibacteriaceae</taxon>
        <taxon>Brevibacterium</taxon>
    </lineage>
</organism>
<protein>
    <recommendedName>
        <fullName evidence="4">Copper chaperone PCu(A)C</fullName>
    </recommendedName>
</protein>
<evidence type="ECO:0008006" key="4">
    <source>
        <dbReference type="Google" id="ProtNLM"/>
    </source>
</evidence>
<dbReference type="InterPro" id="IPR036182">
    <property type="entry name" value="PCuAC_sf"/>
</dbReference>
<sequence>MRTSRPLFPVISAGLLSIALSTSLAACSSPATSQDTSTPGSTVATTASAAPQLTLTDGWVKATDEDMTSMFGVLTNGTGADIVLESATSESAGMVELHETTTDPSGSSTMRQVEGGFTVPAGGHLALEPGGDHIMLMELREPIEPGGEVAVELVTSTGETIPVTVVAKDYSGAQEDYDMHESEH</sequence>
<evidence type="ECO:0000256" key="1">
    <source>
        <dbReference type="SAM" id="SignalP"/>
    </source>
</evidence>
<dbReference type="Pfam" id="PF04314">
    <property type="entry name" value="PCuAC"/>
    <property type="match status" value="1"/>
</dbReference>
<dbReference type="Proteomes" id="UP001501586">
    <property type="component" value="Unassembled WGS sequence"/>
</dbReference>
<evidence type="ECO:0000313" key="3">
    <source>
        <dbReference type="Proteomes" id="UP001501586"/>
    </source>
</evidence>
<keyword evidence="1" id="KW-0732">Signal</keyword>
<dbReference type="PANTHER" id="PTHR36302:SF1">
    <property type="entry name" value="COPPER CHAPERONE PCU(A)C"/>
    <property type="match status" value="1"/>
</dbReference>
<dbReference type="InterPro" id="IPR058248">
    <property type="entry name" value="Lxx211020-like"/>
</dbReference>
<dbReference type="InterPro" id="IPR007410">
    <property type="entry name" value="LpqE-like"/>
</dbReference>
<accession>A0ABP8EHW5</accession>
<proteinExistence type="predicted"/>